<dbReference type="OrthoDB" id="6213869at2"/>
<keyword evidence="2" id="KW-1185">Reference proteome</keyword>
<dbReference type="EMBL" id="JTJC03000013">
    <property type="protein sequence ID" value="NHC37905.1"/>
    <property type="molecule type" value="Genomic_DNA"/>
</dbReference>
<proteinExistence type="predicted"/>
<sequence length="130" mass="14144">MFVSLCVCLGFATEAWADQCAYVSKEQALAAVSRLQVGQTIYQLCEPCGDRIPNQIAIQDLAAATTGSQDFWEVRVNGANVDLAYIFVDNEAANQKINLAVAVGCPARDVSVVLPEKKPSRRPAPQRSDW</sequence>
<name>A0A9X5I7I5_9CYAN</name>
<evidence type="ECO:0000313" key="1">
    <source>
        <dbReference type="EMBL" id="NHC37905.1"/>
    </source>
</evidence>
<comment type="caution">
    <text evidence="1">The sequence shown here is derived from an EMBL/GenBank/DDBJ whole genome shotgun (WGS) entry which is preliminary data.</text>
</comment>
<dbReference type="AlphaFoldDB" id="A0A9X5I7I5"/>
<reference evidence="1 2" key="1">
    <citation type="journal article" date="2015" name="Genome Announc.">
        <title>Draft Genome Sequence of the Terrestrial Cyanobacterium Scytonema millei VB511283, Isolated from Eastern India.</title>
        <authorList>
            <person name="Sen D."/>
            <person name="Chandrababunaidu M.M."/>
            <person name="Singh D."/>
            <person name="Sanghi N."/>
            <person name="Ghorai A."/>
            <person name="Mishra G.P."/>
            <person name="Madduluri M."/>
            <person name="Adhikary S.P."/>
            <person name="Tripathy S."/>
        </authorList>
    </citation>
    <scope>NUCLEOTIDE SEQUENCE [LARGE SCALE GENOMIC DNA]</scope>
    <source>
        <strain evidence="1 2">VB511283</strain>
    </source>
</reference>
<gene>
    <name evidence="1" type="ORF">QH73_0025325</name>
</gene>
<evidence type="ECO:0000313" key="2">
    <source>
        <dbReference type="Proteomes" id="UP000031532"/>
    </source>
</evidence>
<accession>A0A9X5I7I5</accession>
<protein>
    <submittedName>
        <fullName evidence="1">Uncharacterized protein</fullName>
    </submittedName>
</protein>
<organism evidence="1 2">
    <name type="scientific">Scytonema millei VB511283</name>
    <dbReference type="NCBI Taxonomy" id="1245923"/>
    <lineage>
        <taxon>Bacteria</taxon>
        <taxon>Bacillati</taxon>
        <taxon>Cyanobacteriota</taxon>
        <taxon>Cyanophyceae</taxon>
        <taxon>Nostocales</taxon>
        <taxon>Scytonemataceae</taxon>
        <taxon>Scytonema</taxon>
    </lineage>
</organism>
<dbReference type="Proteomes" id="UP000031532">
    <property type="component" value="Unassembled WGS sequence"/>
</dbReference>